<dbReference type="Pfam" id="PF02687">
    <property type="entry name" value="FtsX"/>
    <property type="match status" value="2"/>
</dbReference>
<feature type="transmembrane region" description="Helical" evidence="6">
    <location>
        <begin position="370"/>
        <end position="392"/>
    </location>
</feature>
<keyword evidence="2" id="KW-1003">Cell membrane</keyword>
<feature type="domain" description="ABC3 transporter permease C-terminal" evidence="7">
    <location>
        <begin position="284"/>
        <end position="396"/>
    </location>
</feature>
<dbReference type="PANTHER" id="PTHR30572:SF18">
    <property type="entry name" value="ABC-TYPE MACROLIDE FAMILY EXPORT SYSTEM PERMEASE COMPONENT 2"/>
    <property type="match status" value="1"/>
</dbReference>
<dbReference type="InterPro" id="IPR050250">
    <property type="entry name" value="Macrolide_Exporter_MacB"/>
</dbReference>
<feature type="transmembrane region" description="Helical" evidence="6">
    <location>
        <begin position="20"/>
        <end position="41"/>
    </location>
</feature>
<dbReference type="GO" id="GO:0005886">
    <property type="term" value="C:plasma membrane"/>
    <property type="evidence" value="ECO:0007669"/>
    <property type="project" value="UniProtKB-SubCell"/>
</dbReference>
<feature type="transmembrane region" description="Helical" evidence="6">
    <location>
        <begin position="712"/>
        <end position="732"/>
    </location>
</feature>
<evidence type="ECO:0000313" key="10">
    <source>
        <dbReference type="Proteomes" id="UP000288227"/>
    </source>
</evidence>
<evidence type="ECO:0000256" key="4">
    <source>
        <dbReference type="ARBA" id="ARBA00022989"/>
    </source>
</evidence>
<protein>
    <recommendedName>
        <fullName evidence="11">ABC transporter permease</fullName>
    </recommendedName>
</protein>
<dbReference type="RefSeq" id="WP_127123566.1">
    <property type="nucleotide sequence ID" value="NZ_BHXQ01000006.1"/>
</dbReference>
<dbReference type="Pfam" id="PF12704">
    <property type="entry name" value="MacB_PCD"/>
    <property type="match status" value="1"/>
</dbReference>
<keyword evidence="10" id="KW-1185">Reference proteome</keyword>
<feature type="transmembrane region" description="Helical" evidence="6">
    <location>
        <begin position="323"/>
        <end position="350"/>
    </location>
</feature>
<name>A0A401UDA2_9BACT</name>
<feature type="domain" description="MacB-like periplasmic core" evidence="8">
    <location>
        <begin position="19"/>
        <end position="235"/>
    </location>
</feature>
<comment type="subcellular location">
    <subcellularLocation>
        <location evidence="1">Cell membrane</location>
        <topology evidence="1">Multi-pass membrane protein</topology>
    </subcellularLocation>
</comment>
<evidence type="ECO:0000313" key="9">
    <source>
        <dbReference type="EMBL" id="GCC52911.1"/>
    </source>
</evidence>
<dbReference type="InterPro" id="IPR025857">
    <property type="entry name" value="MacB_PCD"/>
</dbReference>
<dbReference type="PANTHER" id="PTHR30572">
    <property type="entry name" value="MEMBRANE COMPONENT OF TRANSPORTER-RELATED"/>
    <property type="match status" value="1"/>
</dbReference>
<evidence type="ECO:0000259" key="7">
    <source>
        <dbReference type="Pfam" id="PF02687"/>
    </source>
</evidence>
<proteinExistence type="predicted"/>
<organism evidence="9 10">
    <name type="scientific">Chryseotalea sanaruensis</name>
    <dbReference type="NCBI Taxonomy" id="2482724"/>
    <lineage>
        <taxon>Bacteria</taxon>
        <taxon>Pseudomonadati</taxon>
        <taxon>Bacteroidota</taxon>
        <taxon>Cytophagia</taxon>
        <taxon>Cytophagales</taxon>
        <taxon>Chryseotaleaceae</taxon>
        <taxon>Chryseotalea</taxon>
    </lineage>
</organism>
<dbReference type="EMBL" id="BHXQ01000006">
    <property type="protein sequence ID" value="GCC52911.1"/>
    <property type="molecule type" value="Genomic_DNA"/>
</dbReference>
<sequence>MFRHYLRTIWRNLRSLDAFINITGLSVGFAFFIVIFIWISYERSYDDFHNEVESIYRVTQKKFDGDSITSQVALTPGPLAEYLQSTQAAVQKTTRTTLVEFCIRTDINCLYKKGIAVDSSFLDIFTFPLIKGNASTFGHEPNQIIITKRLAEVFFGNEDPLGKTFVIGPINLLVVAVMDNPAENNHFYDFDFLIPLQFMSGNGLITTDNWYFSSLHTYVKLNADYDPAIFEKSISKALLENQEDGNSLLTLQPLQAIHLYSTDLSNDVPGRGNATYVSIFSWVGALVLLIACLTYANLTTAKLFKRNHAVAVRKVLGSSTSQIILYSIVETFLYALIALFMALIIVWLVLPHFNALTGLKLLLTFSLENCLYLISILSVTTLLSGIYPALLLTKQQAVASLKGQSTADGALSIRRMLVVTQFSLAIGLVSATLIIQDQLNFISNKALGYNKEQVISFTALRKFLPQFESLRSELKALSQVTAVTGHNHPIVFTDENTSDVEWSGKPETDHTFFHKLIVDHEFIDVYGLSVKSGRAFTLPAQNDTASIMLNERAAAIMNIIEAEEQEIVVHDRKYRLIGILKDFHFKSVHKSIEPLIMYTYPSAINNVSVKVTEGSQATVAAIESIFKKYAPDRPFDYHFIDEDVANLYKTEQRTNIVFSYLGGFALFISCLGLLGIVRFMTEQRAKEIAVRKVLGASTFSITSILSAEYAKILLIAFLLSSVVVYLTMQEWLQVFAYRTDISFYSFIVSFSFALLTAMLTVGIVILRSANTNPVVSLRNE</sequence>
<comment type="caution">
    <text evidence="9">The sequence shown here is derived from an EMBL/GenBank/DDBJ whole genome shotgun (WGS) entry which is preliminary data.</text>
</comment>
<feature type="transmembrane region" description="Helical" evidence="6">
    <location>
        <begin position="413"/>
        <end position="435"/>
    </location>
</feature>
<keyword evidence="4 6" id="KW-1133">Transmembrane helix</keyword>
<evidence type="ECO:0000256" key="1">
    <source>
        <dbReference type="ARBA" id="ARBA00004651"/>
    </source>
</evidence>
<keyword evidence="5 6" id="KW-0472">Membrane</keyword>
<evidence type="ECO:0000256" key="5">
    <source>
        <dbReference type="ARBA" id="ARBA00023136"/>
    </source>
</evidence>
<dbReference type="InterPro" id="IPR003838">
    <property type="entry name" value="ABC3_permease_C"/>
</dbReference>
<keyword evidence="3 6" id="KW-0812">Transmembrane</keyword>
<evidence type="ECO:0008006" key="11">
    <source>
        <dbReference type="Google" id="ProtNLM"/>
    </source>
</evidence>
<accession>A0A401UDA2</accession>
<evidence type="ECO:0000259" key="8">
    <source>
        <dbReference type="Pfam" id="PF12704"/>
    </source>
</evidence>
<feature type="transmembrane region" description="Helical" evidence="6">
    <location>
        <begin position="657"/>
        <end position="677"/>
    </location>
</feature>
<evidence type="ECO:0000256" key="6">
    <source>
        <dbReference type="SAM" id="Phobius"/>
    </source>
</evidence>
<feature type="domain" description="ABC3 transporter permease C-terminal" evidence="7">
    <location>
        <begin position="662"/>
        <end position="773"/>
    </location>
</feature>
<reference evidence="9 10" key="1">
    <citation type="submission" date="2018-11" db="EMBL/GenBank/DDBJ databases">
        <title>Chryseotalea sanarue gen. nov., sp., nov., a member of the family Cytophagaceae, isolated from a brackish lake in Hamamatsu Japan.</title>
        <authorList>
            <person name="Maejima Y."/>
            <person name="Iino T."/>
            <person name="Muraguchi Y."/>
            <person name="Fukuda K."/>
            <person name="Ohkuma M."/>
            <person name="Moriuchi R."/>
            <person name="Dohra H."/>
            <person name="Kimbara K."/>
            <person name="Shintani M."/>
        </authorList>
    </citation>
    <scope>NUCLEOTIDE SEQUENCE [LARGE SCALE GENOMIC DNA]</scope>
    <source>
        <strain evidence="9 10">Ys</strain>
    </source>
</reference>
<feature type="transmembrane region" description="Helical" evidence="6">
    <location>
        <begin position="279"/>
        <end position="298"/>
    </location>
</feature>
<evidence type="ECO:0000256" key="3">
    <source>
        <dbReference type="ARBA" id="ARBA00022692"/>
    </source>
</evidence>
<dbReference type="AlphaFoldDB" id="A0A401UDA2"/>
<dbReference type="Proteomes" id="UP000288227">
    <property type="component" value="Unassembled WGS sequence"/>
</dbReference>
<dbReference type="GO" id="GO:0022857">
    <property type="term" value="F:transmembrane transporter activity"/>
    <property type="evidence" value="ECO:0007669"/>
    <property type="project" value="TreeGrafter"/>
</dbReference>
<gene>
    <name evidence="9" type="ORF">SanaruYs_31510</name>
</gene>
<dbReference type="OrthoDB" id="5933722at2"/>
<evidence type="ECO:0000256" key="2">
    <source>
        <dbReference type="ARBA" id="ARBA00022475"/>
    </source>
</evidence>
<feature type="transmembrane region" description="Helical" evidence="6">
    <location>
        <begin position="744"/>
        <end position="766"/>
    </location>
</feature>